<dbReference type="EMBL" id="JALQCY010000005">
    <property type="protein sequence ID" value="MCK9795223.1"/>
    <property type="molecule type" value="Genomic_DNA"/>
</dbReference>
<feature type="compositionally biased region" description="Basic and acidic residues" evidence="1">
    <location>
        <begin position="496"/>
        <end position="517"/>
    </location>
</feature>
<sequence>MIRRAAAVVLLTLGLLAVVPALSAAAAPGATMAVSAAGGVAAKACAPAPEPASPLAGLPGKLYDKPATASDADPFTNQDVKLADVYGYSYRWVNYDNGCVPGSDVLPKAQTGMANFLLSGSAAVSGFTHGLFSLVVTPDFLGPLDDVLTSATSAVKGGFWDPWVTAILLLVAAGVLITAMRADVSSTVTTVGWALLVLVGSTYVMSYPVSSARAVDELVQTTIATSARGVGVANETYGPPVPGNEGRESANEAQAALDDMFDTINRDLFYDAWLEGTLGSNDSAVAREHGPNLFRASHLTWSEAETVKNDPDAGQAIIDAKKDLWVKTAAAVEREDSGAYQQLTGNNGRWDAAGTAVLRVAVMMPFLAVAAVFIVVAYVATRVFVPLAPAFGVLGLLYVTQDWVIGVLKQVGRFIILGPAFFIAALANLLLATAVLDSDLAFGLKLVIVAAIPFVLFKLLRPGRAVPGSRAARRMARSGMGTFLNAFVTRQAVRGGVEDSKKGDEDSTDGKSREPSVYRHAYAKSAPVAAGNTRTLPAGSVPPRELSSSRQTAEARELTEMPGGSSRARNRDRTNEIPAVRPAGRRTLSRRTRGELAVGASAGAVAGAAANSSSSSSRDTFTPVSADIDTPTMAAGTSIVGPGSENPVIEVRKSSATRPEDADVDLSRPADKNAPRGEVIGTSDLPTGVVEASTTYDSEGNSVFEIWRPPTTADAHGDDPGEYR</sequence>
<feature type="transmembrane region" description="Helical" evidence="2">
    <location>
        <begin position="387"/>
        <end position="408"/>
    </location>
</feature>
<feature type="transmembrane region" description="Helical" evidence="2">
    <location>
        <begin position="356"/>
        <end position="381"/>
    </location>
</feature>
<feature type="region of interest" description="Disordered" evidence="1">
    <location>
        <begin position="495"/>
        <end position="686"/>
    </location>
</feature>
<evidence type="ECO:0000313" key="4">
    <source>
        <dbReference type="EMBL" id="MCK9795223.1"/>
    </source>
</evidence>
<keyword evidence="2" id="KW-1133">Transmembrane helix</keyword>
<feature type="transmembrane region" description="Helical" evidence="2">
    <location>
        <begin position="191"/>
        <end position="209"/>
    </location>
</feature>
<evidence type="ECO:0000313" key="5">
    <source>
        <dbReference type="Proteomes" id="UP001651050"/>
    </source>
</evidence>
<proteinExistence type="predicted"/>
<keyword evidence="5" id="KW-1185">Reference proteome</keyword>
<name>A0ABT0J6U7_9MICO</name>
<keyword evidence="3" id="KW-0732">Signal</keyword>
<evidence type="ECO:0000256" key="3">
    <source>
        <dbReference type="SAM" id="SignalP"/>
    </source>
</evidence>
<protein>
    <recommendedName>
        <fullName evidence="6">TrbL/VirB6 plasmid conjugal transfer protein</fullName>
    </recommendedName>
</protein>
<keyword evidence="2" id="KW-0472">Membrane</keyword>
<feature type="transmembrane region" description="Helical" evidence="2">
    <location>
        <begin position="415"/>
        <end position="436"/>
    </location>
</feature>
<reference evidence="4 5" key="1">
    <citation type="submission" date="2022-02" db="EMBL/GenBank/DDBJ databases">
        <title>The car tank lid bacteriome: a reservoir of bacteria with potential in bioremediation of fuel.</title>
        <authorList>
            <person name="Vidal-Verdu A."/>
            <person name="Gomez-Martinez D."/>
            <person name="Latorre-Perez A."/>
            <person name="Pereto J."/>
            <person name="Porcar M."/>
        </authorList>
    </citation>
    <scope>NUCLEOTIDE SEQUENCE [LARGE SCALE GENOMIC DNA]</scope>
    <source>
        <strain evidence="4 5">4D.3</strain>
    </source>
</reference>
<gene>
    <name evidence="4" type="ORF">M1843_15845</name>
</gene>
<comment type="caution">
    <text evidence="4">The sequence shown here is derived from an EMBL/GenBank/DDBJ whole genome shotgun (WGS) entry which is preliminary data.</text>
</comment>
<feature type="compositionally biased region" description="Basic and acidic residues" evidence="1">
    <location>
        <begin position="650"/>
        <end position="675"/>
    </location>
</feature>
<evidence type="ECO:0008006" key="6">
    <source>
        <dbReference type="Google" id="ProtNLM"/>
    </source>
</evidence>
<accession>A0ABT0J6U7</accession>
<dbReference type="Proteomes" id="UP001651050">
    <property type="component" value="Unassembled WGS sequence"/>
</dbReference>
<keyword evidence="2" id="KW-0812">Transmembrane</keyword>
<organism evidence="4 5">
    <name type="scientific">Isoptericola peretonis</name>
    <dbReference type="NCBI Taxonomy" id="2918523"/>
    <lineage>
        <taxon>Bacteria</taxon>
        <taxon>Bacillati</taxon>
        <taxon>Actinomycetota</taxon>
        <taxon>Actinomycetes</taxon>
        <taxon>Micrococcales</taxon>
        <taxon>Promicromonosporaceae</taxon>
        <taxon>Isoptericola</taxon>
    </lineage>
</organism>
<feature type="signal peptide" evidence="3">
    <location>
        <begin position="1"/>
        <end position="26"/>
    </location>
</feature>
<feature type="transmembrane region" description="Helical" evidence="2">
    <location>
        <begin position="158"/>
        <end position="179"/>
    </location>
</feature>
<evidence type="ECO:0000256" key="1">
    <source>
        <dbReference type="SAM" id="MobiDB-lite"/>
    </source>
</evidence>
<dbReference type="RefSeq" id="WP_416345074.1">
    <property type="nucleotide sequence ID" value="NZ_JALQCY010000005.1"/>
</dbReference>
<feature type="transmembrane region" description="Helical" evidence="2">
    <location>
        <begin position="442"/>
        <end position="460"/>
    </location>
</feature>
<feature type="transmembrane region" description="Helical" evidence="2">
    <location>
        <begin position="116"/>
        <end position="137"/>
    </location>
</feature>
<feature type="compositionally biased region" description="Low complexity" evidence="1">
    <location>
        <begin position="597"/>
        <end position="617"/>
    </location>
</feature>
<feature type="chain" id="PRO_5047059062" description="TrbL/VirB6 plasmid conjugal transfer protein" evidence="3">
    <location>
        <begin position="27"/>
        <end position="724"/>
    </location>
</feature>
<evidence type="ECO:0000256" key="2">
    <source>
        <dbReference type="SAM" id="Phobius"/>
    </source>
</evidence>